<keyword evidence="5 9" id="KW-0732">Signal</keyword>
<organism evidence="12 13">
    <name type="scientific">Fibrivirga algicola</name>
    <dbReference type="NCBI Taxonomy" id="2950420"/>
    <lineage>
        <taxon>Bacteria</taxon>
        <taxon>Pseudomonadati</taxon>
        <taxon>Bacteroidota</taxon>
        <taxon>Cytophagia</taxon>
        <taxon>Cytophagales</taxon>
        <taxon>Spirosomataceae</taxon>
        <taxon>Fibrivirga</taxon>
    </lineage>
</organism>
<dbReference type="InterPro" id="IPR012910">
    <property type="entry name" value="Plug_dom"/>
</dbReference>
<keyword evidence="7 8" id="KW-0998">Cell outer membrane</keyword>
<dbReference type="Pfam" id="PF07715">
    <property type="entry name" value="Plug"/>
    <property type="match status" value="1"/>
</dbReference>
<evidence type="ECO:0000259" key="10">
    <source>
        <dbReference type="Pfam" id="PF07715"/>
    </source>
</evidence>
<evidence type="ECO:0000256" key="6">
    <source>
        <dbReference type="ARBA" id="ARBA00023136"/>
    </source>
</evidence>
<keyword evidence="13" id="KW-1185">Reference proteome</keyword>
<evidence type="ECO:0000313" key="13">
    <source>
        <dbReference type="Proteomes" id="UP000606008"/>
    </source>
</evidence>
<evidence type="ECO:0000256" key="2">
    <source>
        <dbReference type="ARBA" id="ARBA00022448"/>
    </source>
</evidence>
<dbReference type="PANTHER" id="PTHR30069">
    <property type="entry name" value="TONB-DEPENDENT OUTER MEMBRANE RECEPTOR"/>
    <property type="match status" value="1"/>
</dbReference>
<evidence type="ECO:0000256" key="5">
    <source>
        <dbReference type="ARBA" id="ARBA00022729"/>
    </source>
</evidence>
<feature type="signal peptide" evidence="9">
    <location>
        <begin position="1"/>
        <end position="19"/>
    </location>
</feature>
<dbReference type="PROSITE" id="PS52016">
    <property type="entry name" value="TONB_DEPENDENT_REC_3"/>
    <property type="match status" value="1"/>
</dbReference>
<evidence type="ECO:0000256" key="4">
    <source>
        <dbReference type="ARBA" id="ARBA00022692"/>
    </source>
</evidence>
<dbReference type="Proteomes" id="UP000606008">
    <property type="component" value="Unassembled WGS sequence"/>
</dbReference>
<reference evidence="13" key="2">
    <citation type="submission" date="2023-07" db="EMBL/GenBank/DDBJ databases">
        <authorList>
            <person name="Jung D.-H."/>
        </authorList>
    </citation>
    <scope>NUCLEOTIDE SEQUENCE [LARGE SCALE GENOMIC DNA]</scope>
    <source>
        <strain evidence="13">JA-25</strain>
    </source>
</reference>
<dbReference type="SUPFAM" id="SSF49464">
    <property type="entry name" value="Carboxypeptidase regulatory domain-like"/>
    <property type="match status" value="1"/>
</dbReference>
<dbReference type="SUPFAM" id="SSF56935">
    <property type="entry name" value="Porins"/>
    <property type="match status" value="1"/>
</dbReference>
<dbReference type="Pfam" id="PF14905">
    <property type="entry name" value="OMP_b-brl_3"/>
    <property type="match status" value="1"/>
</dbReference>
<dbReference type="Gene3D" id="2.170.130.10">
    <property type="entry name" value="TonB-dependent receptor, plug domain"/>
    <property type="match status" value="1"/>
</dbReference>
<sequence>MKLFLTVAALALWVGTTVAQSLPKVTVSGSLVDSASTKPVPFATVAVRNGTTLITGSTTDSSGTFKLANLAPGSYTLTLSSIGFQPKNRLIAVPADQPALNLGAIQLRSDSRTLSELTVTAQKALIEEKGDRLVYNAEKDISNVGGSAADVLRKVPSLSLDLDGNIQMRGNSNIRVLINGKPSAMMARNLADALRQMPADNIKSVEVITSPGAKYDAEGAAGVINIITKKALQGFNGSVMASLGNMNRSTNTKFALKTKKLGFSLAANGYQFRNIRDVQTTRTTLSATGQPLNYLSQLSYADNTGTGGFGEFSLDYDPDSTSRINFSANAWGGSYPNNSSVINQLTDPAGTLLQYFRNDIRFRNPYGNSQFDLGYTKTFAKRGSNTSASEFTLLTQFSRMPDNYFYDTDRYTLDETEQLSFRQRSTNYSRNKEYTLQADYTHPFQIKNSNDTTNLKLEVGLKAIRRDIGSEFRVELAPDGQSPFVIDPAQSNDFDYNQQIYSGYTALRVETKQKLSLNMGARLERTEISGNFLTTNTSLANQYTNLIPSIMISKGIKTHTIKTSYTQRIQRPQLWFLNPWVNASDPRNLQTGNPYLNPELNHAVELGHSVSTKAGLSINSAFYWRMTNNAIEFIRTVNEAGISLSKPENIAQRKAYGVNVNVSGQANKNWTLNGGVDARYVDLTSVALNQRNSGVVGNMNLSSTYKLPRNYTFQANANVNSGWISLQGSGSSFYWYGFALKREMMDKKASLTLGVNNPFNRGVAQTNYQSAATFEAETRSFFVSRSVRLAFEWRFGQMTSGGKATRKISNDDAGGR</sequence>
<evidence type="ECO:0000256" key="9">
    <source>
        <dbReference type="SAM" id="SignalP"/>
    </source>
</evidence>
<evidence type="ECO:0000256" key="8">
    <source>
        <dbReference type="PROSITE-ProRule" id="PRU01360"/>
    </source>
</evidence>
<name>A0ABX0QIC4_9BACT</name>
<evidence type="ECO:0000259" key="11">
    <source>
        <dbReference type="Pfam" id="PF14905"/>
    </source>
</evidence>
<evidence type="ECO:0000256" key="1">
    <source>
        <dbReference type="ARBA" id="ARBA00004571"/>
    </source>
</evidence>
<dbReference type="InterPro" id="IPR036942">
    <property type="entry name" value="Beta-barrel_TonB_sf"/>
</dbReference>
<gene>
    <name evidence="12" type="ORF">F7231_18500</name>
</gene>
<accession>A0ABX0QIC4</accession>
<dbReference type="InterPro" id="IPR041700">
    <property type="entry name" value="OMP_b-brl_3"/>
</dbReference>
<dbReference type="RefSeq" id="WP_166693024.1">
    <property type="nucleotide sequence ID" value="NZ_WAEL01000007.1"/>
</dbReference>
<dbReference type="PANTHER" id="PTHR30069:SF29">
    <property type="entry name" value="HEMOGLOBIN AND HEMOGLOBIN-HAPTOGLOBIN-BINDING PROTEIN 1-RELATED"/>
    <property type="match status" value="1"/>
</dbReference>
<feature type="chain" id="PRO_5045067042" evidence="9">
    <location>
        <begin position="20"/>
        <end position="816"/>
    </location>
</feature>
<evidence type="ECO:0000313" key="12">
    <source>
        <dbReference type="EMBL" id="NID12170.1"/>
    </source>
</evidence>
<dbReference type="Gene3D" id="2.60.40.1120">
    <property type="entry name" value="Carboxypeptidase-like, regulatory domain"/>
    <property type="match status" value="1"/>
</dbReference>
<keyword evidence="4 8" id="KW-0812">Transmembrane</keyword>
<keyword evidence="6 8" id="KW-0472">Membrane</keyword>
<dbReference type="Pfam" id="PF13620">
    <property type="entry name" value="CarboxypepD_reg"/>
    <property type="match status" value="1"/>
</dbReference>
<keyword evidence="3 8" id="KW-1134">Transmembrane beta strand</keyword>
<keyword evidence="2 8" id="KW-0813">Transport</keyword>
<dbReference type="InterPro" id="IPR039426">
    <property type="entry name" value="TonB-dep_rcpt-like"/>
</dbReference>
<comment type="subcellular location">
    <subcellularLocation>
        <location evidence="1 8">Cell outer membrane</location>
        <topology evidence="1 8">Multi-pass membrane protein</topology>
    </subcellularLocation>
</comment>
<protein>
    <submittedName>
        <fullName evidence="12">TonB-dependent receptor</fullName>
    </submittedName>
</protein>
<evidence type="ECO:0000256" key="7">
    <source>
        <dbReference type="ARBA" id="ARBA00023237"/>
    </source>
</evidence>
<comment type="caution">
    <text evidence="12">The sequence shown here is derived from an EMBL/GenBank/DDBJ whole genome shotgun (WGS) entry which is preliminary data.</text>
</comment>
<feature type="domain" description="TonB-dependent receptor plug" evidence="10">
    <location>
        <begin position="145"/>
        <end position="223"/>
    </location>
</feature>
<feature type="domain" description="Outer membrane protein beta-barrel" evidence="11">
    <location>
        <begin position="385"/>
        <end position="793"/>
    </location>
</feature>
<comment type="similarity">
    <text evidence="8">Belongs to the TonB-dependent receptor family.</text>
</comment>
<reference evidence="13" key="1">
    <citation type="submission" date="2019-09" db="EMBL/GenBank/DDBJ databases">
        <authorList>
            <person name="Jung D.-H."/>
        </authorList>
    </citation>
    <scope>NUCLEOTIDE SEQUENCE [LARGE SCALE GENOMIC DNA]</scope>
    <source>
        <strain evidence="13">JA-25</strain>
    </source>
</reference>
<keyword evidence="12" id="KW-0675">Receptor</keyword>
<proteinExistence type="inferred from homology"/>
<dbReference type="EMBL" id="WAEL01000007">
    <property type="protein sequence ID" value="NID12170.1"/>
    <property type="molecule type" value="Genomic_DNA"/>
</dbReference>
<evidence type="ECO:0000256" key="3">
    <source>
        <dbReference type="ARBA" id="ARBA00022452"/>
    </source>
</evidence>
<dbReference type="Gene3D" id="2.40.170.20">
    <property type="entry name" value="TonB-dependent receptor, beta-barrel domain"/>
    <property type="match status" value="1"/>
</dbReference>
<dbReference type="InterPro" id="IPR008969">
    <property type="entry name" value="CarboxyPept-like_regulatory"/>
</dbReference>
<dbReference type="InterPro" id="IPR037066">
    <property type="entry name" value="Plug_dom_sf"/>
</dbReference>